<evidence type="ECO:0000313" key="1">
    <source>
        <dbReference type="EMBL" id="AWX43929.1"/>
    </source>
</evidence>
<dbReference type="OrthoDB" id="1439363at2"/>
<organism evidence="1 2">
    <name type="scientific">Flagellimonas maritima</name>
    <dbReference type="NCBI Taxonomy" id="1383885"/>
    <lineage>
        <taxon>Bacteria</taxon>
        <taxon>Pseudomonadati</taxon>
        <taxon>Bacteroidota</taxon>
        <taxon>Flavobacteriia</taxon>
        <taxon>Flavobacteriales</taxon>
        <taxon>Flavobacteriaceae</taxon>
        <taxon>Flagellimonas</taxon>
    </lineage>
</organism>
<gene>
    <name evidence="1" type="ORF">HME9304_00927</name>
</gene>
<protein>
    <submittedName>
        <fullName evidence="1">Uncharacterized protein</fullName>
    </submittedName>
</protein>
<dbReference type="RefSeq" id="WP_112377448.1">
    <property type="nucleotide sequence ID" value="NZ_CP030104.1"/>
</dbReference>
<evidence type="ECO:0000313" key="2">
    <source>
        <dbReference type="Proteomes" id="UP000248536"/>
    </source>
</evidence>
<dbReference type="KEGG" id="spon:HME9304_00927"/>
<sequence>MARLNSKQTNELAKMFLAYAQAIGDYRYKNYALLTKAQNKRLREYHKRTLDYSDDLFTMSANLVMDDVESSLTKLISITVEMDKSYKSLQNVKKAISIATSIVTLGASIFSLSPEAISEAIGRLSDALKKRYEE</sequence>
<name>A0A2Z4LQA9_9FLAO</name>
<keyword evidence="2" id="KW-1185">Reference proteome</keyword>
<dbReference type="Proteomes" id="UP000248536">
    <property type="component" value="Chromosome"/>
</dbReference>
<accession>A0A2Z4LQA9</accession>
<reference evidence="1 2" key="1">
    <citation type="submission" date="2018-06" db="EMBL/GenBank/DDBJ databases">
        <title>Spongiibacterium sp. HME9304 Genome sequencing and assembly.</title>
        <authorList>
            <person name="Kang H."/>
            <person name="Kim H."/>
            <person name="Joh K."/>
        </authorList>
    </citation>
    <scope>NUCLEOTIDE SEQUENCE [LARGE SCALE GENOMIC DNA]</scope>
    <source>
        <strain evidence="1 2">HME9304</strain>
    </source>
</reference>
<dbReference type="EMBL" id="CP030104">
    <property type="protein sequence ID" value="AWX43929.1"/>
    <property type="molecule type" value="Genomic_DNA"/>
</dbReference>
<proteinExistence type="predicted"/>
<dbReference type="AlphaFoldDB" id="A0A2Z4LQA9"/>